<evidence type="ECO:0000256" key="1">
    <source>
        <dbReference type="SAM" id="MobiDB-lite"/>
    </source>
</evidence>
<feature type="compositionally biased region" description="Basic and acidic residues" evidence="1">
    <location>
        <begin position="33"/>
        <end position="45"/>
    </location>
</feature>
<name>A0ABD0KQY1_9CAEN</name>
<sequence>MSQNGTAGDVFYSPLLPAMWPVIREEAVLKGREQRKTELGTKTDIDSGSTKRTADIAFPSQVSQNTIALSMRNVRRNLLARSLLFTSAMLAES</sequence>
<comment type="caution">
    <text evidence="2">The sequence shown here is derived from an EMBL/GenBank/DDBJ whole genome shotgun (WGS) entry which is preliminary data.</text>
</comment>
<dbReference type="AlphaFoldDB" id="A0ABD0KQY1"/>
<reference evidence="2 3" key="1">
    <citation type="journal article" date="2023" name="Sci. Data">
        <title>Genome assembly of the Korean intertidal mud-creeper Batillaria attramentaria.</title>
        <authorList>
            <person name="Patra A.K."/>
            <person name="Ho P.T."/>
            <person name="Jun S."/>
            <person name="Lee S.J."/>
            <person name="Kim Y."/>
            <person name="Won Y.J."/>
        </authorList>
    </citation>
    <scope>NUCLEOTIDE SEQUENCE [LARGE SCALE GENOMIC DNA]</scope>
    <source>
        <strain evidence="2">Wonlab-2016</strain>
    </source>
</reference>
<evidence type="ECO:0000313" key="3">
    <source>
        <dbReference type="Proteomes" id="UP001519460"/>
    </source>
</evidence>
<gene>
    <name evidence="2" type="ORF">BaRGS_00019436</name>
</gene>
<evidence type="ECO:0000313" key="2">
    <source>
        <dbReference type="EMBL" id="KAK7489328.1"/>
    </source>
</evidence>
<dbReference type="Proteomes" id="UP001519460">
    <property type="component" value="Unassembled WGS sequence"/>
</dbReference>
<keyword evidence="3" id="KW-1185">Reference proteome</keyword>
<organism evidence="2 3">
    <name type="scientific">Batillaria attramentaria</name>
    <dbReference type="NCBI Taxonomy" id="370345"/>
    <lineage>
        <taxon>Eukaryota</taxon>
        <taxon>Metazoa</taxon>
        <taxon>Spiralia</taxon>
        <taxon>Lophotrochozoa</taxon>
        <taxon>Mollusca</taxon>
        <taxon>Gastropoda</taxon>
        <taxon>Caenogastropoda</taxon>
        <taxon>Sorbeoconcha</taxon>
        <taxon>Cerithioidea</taxon>
        <taxon>Batillariidae</taxon>
        <taxon>Batillaria</taxon>
    </lineage>
</organism>
<dbReference type="EMBL" id="JACVVK020000139">
    <property type="protein sequence ID" value="KAK7489328.1"/>
    <property type="molecule type" value="Genomic_DNA"/>
</dbReference>
<accession>A0ABD0KQY1</accession>
<protein>
    <submittedName>
        <fullName evidence="2">Uncharacterized protein</fullName>
    </submittedName>
</protein>
<proteinExistence type="predicted"/>
<feature type="region of interest" description="Disordered" evidence="1">
    <location>
        <begin position="33"/>
        <end position="52"/>
    </location>
</feature>